<dbReference type="EMBL" id="GDID01003792">
    <property type="protein sequence ID" value="JAP92814.1"/>
    <property type="molecule type" value="Transcribed_RNA"/>
</dbReference>
<proteinExistence type="predicted"/>
<accession>A0A146KA33</accession>
<reference evidence="1" key="1">
    <citation type="submission" date="2015-07" db="EMBL/GenBank/DDBJ databases">
        <title>Adaptation to a free-living lifestyle via gene acquisitions in the diplomonad Trepomonas sp. PC1.</title>
        <authorList>
            <person name="Xu F."/>
            <person name="Jerlstrom-Hultqvist J."/>
            <person name="Kolisko M."/>
            <person name="Simpson A.G.B."/>
            <person name="Roger A.J."/>
            <person name="Svard S.G."/>
            <person name="Andersson J.O."/>
        </authorList>
    </citation>
    <scope>NUCLEOTIDE SEQUENCE</scope>
    <source>
        <strain evidence="1">PC1</strain>
    </source>
</reference>
<dbReference type="Pfam" id="PF13306">
    <property type="entry name" value="LRR_5"/>
    <property type="match status" value="1"/>
</dbReference>
<dbReference type="InterPro" id="IPR032675">
    <property type="entry name" value="LRR_dom_sf"/>
</dbReference>
<evidence type="ECO:0000313" key="1">
    <source>
        <dbReference type="EMBL" id="JAP92814.1"/>
    </source>
</evidence>
<dbReference type="SUPFAM" id="SSF52058">
    <property type="entry name" value="L domain-like"/>
    <property type="match status" value="1"/>
</dbReference>
<gene>
    <name evidence="1" type="ORF">TPC1_15119</name>
</gene>
<protein>
    <submittedName>
        <fullName evidence="1">Leucine rich repeats-containing protein</fullName>
    </submittedName>
</protein>
<feature type="non-terminal residue" evidence="1">
    <location>
        <position position="1"/>
    </location>
</feature>
<organism evidence="1">
    <name type="scientific">Trepomonas sp. PC1</name>
    <dbReference type="NCBI Taxonomy" id="1076344"/>
    <lineage>
        <taxon>Eukaryota</taxon>
        <taxon>Metamonada</taxon>
        <taxon>Diplomonadida</taxon>
        <taxon>Hexamitidae</taxon>
        <taxon>Hexamitinae</taxon>
        <taxon>Trepomonas</taxon>
    </lineage>
</organism>
<feature type="non-terminal residue" evidence="1">
    <location>
        <position position="177"/>
    </location>
</feature>
<dbReference type="InterPro" id="IPR026906">
    <property type="entry name" value="LRR_5"/>
</dbReference>
<dbReference type="Gene3D" id="3.80.10.10">
    <property type="entry name" value="Ribonuclease Inhibitor"/>
    <property type="match status" value="1"/>
</dbReference>
<sequence length="177" mass="20343">FNFQIAKNLTHVQDNAFDGCVKLISVHASLVKVGNQAFRNCAALKYVDLSQVVKFSTQAFQNCYSLQAQNLEKAVEIEGQAFENCVNLRFVQAKVLQKCAFDAFLNVNCRIETCFQPDLVDVEKVGLLQKDKFEYLREFEEFARFPSSVKIKAIQNQTLKQRHKIFQIKKLQEIAKL</sequence>
<name>A0A146KA33_9EUKA</name>
<dbReference type="AlphaFoldDB" id="A0A146KA33"/>